<feature type="binding site" evidence="2">
    <location>
        <position position="98"/>
    </location>
    <ligand>
        <name>Fe cation</name>
        <dbReference type="ChEBI" id="CHEBI:24875"/>
    </ligand>
</feature>
<evidence type="ECO:0000256" key="1">
    <source>
        <dbReference type="ARBA" id="ARBA00010759"/>
    </source>
</evidence>
<proteinExistence type="inferred from homology"/>
<keyword evidence="2" id="KW-0408">Iron</keyword>
<comment type="cofactor">
    <cofactor evidence="2">
        <name>Fe(2+)</name>
        <dbReference type="ChEBI" id="CHEBI:29033"/>
    </cofactor>
    <text evidence="2">Binds 1 Fe(2+) ion.</text>
</comment>
<dbReference type="Proteomes" id="UP000034364">
    <property type="component" value="Unassembled WGS sequence"/>
</dbReference>
<dbReference type="InterPro" id="IPR023635">
    <property type="entry name" value="Peptide_deformylase"/>
</dbReference>
<dbReference type="EMBL" id="LCNV01000003">
    <property type="protein sequence ID" value="KKU64882.1"/>
    <property type="molecule type" value="Genomic_DNA"/>
</dbReference>
<keyword evidence="2" id="KW-0648">Protein biosynthesis</keyword>
<organism evidence="3 4">
    <name type="scientific">Candidatus Amesbacteria bacterium GW2011_GWA1_47_16</name>
    <dbReference type="NCBI Taxonomy" id="1618353"/>
    <lineage>
        <taxon>Bacteria</taxon>
        <taxon>Candidatus Amesiibacteriota</taxon>
    </lineage>
</organism>
<dbReference type="PANTHER" id="PTHR10458">
    <property type="entry name" value="PEPTIDE DEFORMYLASE"/>
    <property type="match status" value="1"/>
</dbReference>
<evidence type="ECO:0000313" key="4">
    <source>
        <dbReference type="Proteomes" id="UP000034364"/>
    </source>
</evidence>
<evidence type="ECO:0000313" key="3">
    <source>
        <dbReference type="EMBL" id="KKU64882.1"/>
    </source>
</evidence>
<dbReference type="GO" id="GO:0046872">
    <property type="term" value="F:metal ion binding"/>
    <property type="evidence" value="ECO:0007669"/>
    <property type="project" value="UniProtKB-KW"/>
</dbReference>
<dbReference type="NCBIfam" id="TIGR00079">
    <property type="entry name" value="pept_deformyl"/>
    <property type="match status" value="1"/>
</dbReference>
<dbReference type="AlphaFoldDB" id="A0A0G1S652"/>
<feature type="binding site" evidence="2">
    <location>
        <position position="147"/>
    </location>
    <ligand>
        <name>Fe cation</name>
        <dbReference type="ChEBI" id="CHEBI:24875"/>
    </ligand>
</feature>
<sequence length="181" mass="20468">MAPIVTVPHPVLRQVAKPVEKIDKKILRIIEEMRKALLAARDPEGVGLAAPQIGVPLRIFFIRPDLKKEPRLFINPDIIRYSQRTLNPSSKNGIYEGCLSIPRHFAPIKRSSSVTIKYHVPVMQNGKWLLSKKTAVLSGFSAHIVQHETDHLNGVLFIDHVLSQNTKLFRVSGKEWEEVSL</sequence>
<dbReference type="CDD" id="cd00487">
    <property type="entry name" value="Pep_deformylase"/>
    <property type="match status" value="1"/>
</dbReference>
<dbReference type="GO" id="GO:0042586">
    <property type="term" value="F:peptide deformylase activity"/>
    <property type="evidence" value="ECO:0007669"/>
    <property type="project" value="UniProtKB-UniRule"/>
</dbReference>
<reference evidence="3 4" key="1">
    <citation type="journal article" date="2015" name="Nature">
        <title>rRNA introns, odd ribosomes, and small enigmatic genomes across a large radiation of phyla.</title>
        <authorList>
            <person name="Brown C.T."/>
            <person name="Hug L.A."/>
            <person name="Thomas B.C."/>
            <person name="Sharon I."/>
            <person name="Castelle C.J."/>
            <person name="Singh A."/>
            <person name="Wilkins M.J."/>
            <person name="Williams K.H."/>
            <person name="Banfield J.F."/>
        </authorList>
    </citation>
    <scope>NUCLEOTIDE SEQUENCE [LARGE SCALE GENOMIC DNA]</scope>
</reference>
<feature type="active site" evidence="2">
    <location>
        <position position="148"/>
    </location>
</feature>
<keyword evidence="2" id="KW-0479">Metal-binding</keyword>
<evidence type="ECO:0000256" key="2">
    <source>
        <dbReference type="HAMAP-Rule" id="MF_00163"/>
    </source>
</evidence>
<comment type="similarity">
    <text evidence="1 2">Belongs to the polypeptide deformylase family.</text>
</comment>
<dbReference type="Pfam" id="PF01327">
    <property type="entry name" value="Pep_deformylase"/>
    <property type="match status" value="1"/>
</dbReference>
<comment type="function">
    <text evidence="2">Removes the formyl group from the N-terminal Met of newly synthesized proteins. Requires at least a dipeptide for an efficient rate of reaction. N-terminal L-methionine is a prerequisite for activity but the enzyme has broad specificity at other positions.</text>
</comment>
<dbReference type="SUPFAM" id="SSF56420">
    <property type="entry name" value="Peptide deformylase"/>
    <property type="match status" value="1"/>
</dbReference>
<comment type="catalytic activity">
    <reaction evidence="2">
        <text>N-terminal N-formyl-L-methionyl-[peptide] + H2O = N-terminal L-methionyl-[peptide] + formate</text>
        <dbReference type="Rhea" id="RHEA:24420"/>
        <dbReference type="Rhea" id="RHEA-COMP:10639"/>
        <dbReference type="Rhea" id="RHEA-COMP:10640"/>
        <dbReference type="ChEBI" id="CHEBI:15377"/>
        <dbReference type="ChEBI" id="CHEBI:15740"/>
        <dbReference type="ChEBI" id="CHEBI:49298"/>
        <dbReference type="ChEBI" id="CHEBI:64731"/>
        <dbReference type="EC" id="3.5.1.88"/>
    </reaction>
</comment>
<protein>
    <recommendedName>
        <fullName evidence="2">Peptide deformylase</fullName>
        <shortName evidence="2">PDF</shortName>
        <ecNumber evidence="2">3.5.1.88</ecNumber>
    </recommendedName>
    <alternativeName>
        <fullName evidence="2">Polypeptide deformylase</fullName>
    </alternativeName>
</protein>
<dbReference type="EC" id="3.5.1.88" evidence="2"/>
<dbReference type="Gene3D" id="3.90.45.10">
    <property type="entry name" value="Peptide deformylase"/>
    <property type="match status" value="1"/>
</dbReference>
<name>A0A0G1S652_9BACT</name>
<accession>A0A0G1S652</accession>
<dbReference type="InterPro" id="IPR036821">
    <property type="entry name" value="Peptide_deformylase_sf"/>
</dbReference>
<comment type="caution">
    <text evidence="3">The sequence shown here is derived from an EMBL/GenBank/DDBJ whole genome shotgun (WGS) entry which is preliminary data.</text>
</comment>
<dbReference type="GO" id="GO:0006412">
    <property type="term" value="P:translation"/>
    <property type="evidence" value="ECO:0007669"/>
    <property type="project" value="UniProtKB-UniRule"/>
</dbReference>
<dbReference type="NCBIfam" id="NF001159">
    <property type="entry name" value="PRK00150.1-3"/>
    <property type="match status" value="1"/>
</dbReference>
<dbReference type="PANTHER" id="PTHR10458:SF22">
    <property type="entry name" value="PEPTIDE DEFORMYLASE"/>
    <property type="match status" value="1"/>
</dbReference>
<feature type="binding site" evidence="2">
    <location>
        <position position="151"/>
    </location>
    <ligand>
        <name>Fe cation</name>
        <dbReference type="ChEBI" id="CHEBI:24875"/>
    </ligand>
</feature>
<dbReference type="HAMAP" id="MF_00163">
    <property type="entry name" value="Pep_deformylase"/>
    <property type="match status" value="1"/>
</dbReference>
<keyword evidence="2" id="KW-0378">Hydrolase</keyword>
<dbReference type="PATRIC" id="fig|1618353.3.peg.136"/>
<dbReference type="PIRSF" id="PIRSF004749">
    <property type="entry name" value="Pep_def"/>
    <property type="match status" value="1"/>
</dbReference>
<gene>
    <name evidence="2" type="primary">def</name>
    <name evidence="3" type="ORF">UX87_C0003G0023</name>
</gene>
<dbReference type="PRINTS" id="PR01576">
    <property type="entry name" value="PDEFORMYLASE"/>
</dbReference>